<proteinExistence type="inferred from homology"/>
<name>A0A7W6DIU7_9SPHN</name>
<dbReference type="InterPro" id="IPR045155">
    <property type="entry name" value="Beta-lactam_cat"/>
</dbReference>
<dbReference type="Gene3D" id="3.40.710.10">
    <property type="entry name" value="DD-peptidase/beta-lactamase superfamily"/>
    <property type="match status" value="1"/>
</dbReference>
<dbReference type="Proteomes" id="UP000552757">
    <property type="component" value="Unassembled WGS sequence"/>
</dbReference>
<evidence type="ECO:0000256" key="4">
    <source>
        <dbReference type="SAM" id="SignalP"/>
    </source>
</evidence>
<dbReference type="EC" id="3.5.2.6" evidence="3"/>
<dbReference type="PANTHER" id="PTHR35333">
    <property type="entry name" value="BETA-LACTAMASE"/>
    <property type="match status" value="1"/>
</dbReference>
<dbReference type="PRINTS" id="PR00118">
    <property type="entry name" value="BLACTAMASEA"/>
</dbReference>
<sequence length="345" mass="36220">MKPASLFAIVLALGFYATPLPTADAFGPERPVWQDTADARWQSEMQRFAGLSDGTVGVAVHNLSTGQTLSFNGDTLFPMASTYKVAVAGKIFSMIDAGAISLQQVVTVDRALMSSGGIADLLPHSGAALSVYNLLDLMLTRSDNSATDVLVALAGGAGAVNDWVKAAGVQGLRVDSNTAQLLYRAMGINPPSGAFQANVNAALAADPALRERDAHDMPNMAFASDPRDSTTPRAMADLLVALRTGKLLTPQSTSIFLSIMERCRTGAKRLAGMLPPGATVAHKTGSLNGLGADVGLVTMPDGQIFAISVYVMKDYKGHEARDQVMAHAARAAYDYFLFSADHTGA</sequence>
<evidence type="ECO:0000313" key="6">
    <source>
        <dbReference type="EMBL" id="MBB3981372.1"/>
    </source>
</evidence>
<dbReference type="GO" id="GO:0008800">
    <property type="term" value="F:beta-lactamase activity"/>
    <property type="evidence" value="ECO:0007669"/>
    <property type="project" value="UniProtKB-EC"/>
</dbReference>
<dbReference type="GO" id="GO:0046677">
    <property type="term" value="P:response to antibiotic"/>
    <property type="evidence" value="ECO:0007669"/>
    <property type="project" value="InterPro"/>
</dbReference>
<reference evidence="6 7" key="1">
    <citation type="submission" date="2020-08" db="EMBL/GenBank/DDBJ databases">
        <title>Genomic Encyclopedia of Type Strains, Phase IV (KMG-IV): sequencing the most valuable type-strain genomes for metagenomic binning, comparative biology and taxonomic classification.</title>
        <authorList>
            <person name="Goeker M."/>
        </authorList>
    </citation>
    <scope>NUCLEOTIDE SEQUENCE [LARGE SCALE GENOMIC DNA]</scope>
    <source>
        <strain evidence="6 7">DSM 29348</strain>
    </source>
</reference>
<dbReference type="SUPFAM" id="SSF56601">
    <property type="entry name" value="beta-lactamase/transpeptidase-like"/>
    <property type="match status" value="1"/>
</dbReference>
<evidence type="ECO:0000256" key="2">
    <source>
        <dbReference type="ARBA" id="ARBA00009009"/>
    </source>
</evidence>
<feature type="chain" id="PRO_5031213815" description="beta-lactamase" evidence="4">
    <location>
        <begin position="24"/>
        <end position="345"/>
    </location>
</feature>
<dbReference type="PANTHER" id="PTHR35333:SF3">
    <property type="entry name" value="BETA-LACTAMASE-TYPE TRANSPEPTIDASE FOLD CONTAINING PROTEIN"/>
    <property type="match status" value="1"/>
</dbReference>
<dbReference type="RefSeq" id="WP_183954384.1">
    <property type="nucleotide sequence ID" value="NZ_JACIEB010000002.1"/>
</dbReference>
<dbReference type="AlphaFoldDB" id="A0A7W6DIU7"/>
<dbReference type="InterPro" id="IPR012338">
    <property type="entry name" value="Beta-lactam/transpept-like"/>
</dbReference>
<evidence type="ECO:0000256" key="1">
    <source>
        <dbReference type="ARBA" id="ARBA00001526"/>
    </source>
</evidence>
<dbReference type="GO" id="GO:0030655">
    <property type="term" value="P:beta-lactam antibiotic catabolic process"/>
    <property type="evidence" value="ECO:0007669"/>
    <property type="project" value="InterPro"/>
</dbReference>
<comment type="similarity">
    <text evidence="2">Belongs to the class-A beta-lactamase family.</text>
</comment>
<feature type="signal peptide" evidence="4">
    <location>
        <begin position="1"/>
        <end position="23"/>
    </location>
</feature>
<feature type="domain" description="Beta-lactamase class A catalytic" evidence="5">
    <location>
        <begin position="57"/>
        <end position="311"/>
    </location>
</feature>
<keyword evidence="4" id="KW-0732">Signal</keyword>
<evidence type="ECO:0000259" key="5">
    <source>
        <dbReference type="Pfam" id="PF13354"/>
    </source>
</evidence>
<dbReference type="InterPro" id="IPR000871">
    <property type="entry name" value="Beta-lactam_class-A"/>
</dbReference>
<accession>A0A7W6DIU7</accession>
<comment type="catalytic activity">
    <reaction evidence="1">
        <text>a beta-lactam + H2O = a substituted beta-amino acid</text>
        <dbReference type="Rhea" id="RHEA:20401"/>
        <dbReference type="ChEBI" id="CHEBI:15377"/>
        <dbReference type="ChEBI" id="CHEBI:35627"/>
        <dbReference type="ChEBI" id="CHEBI:140347"/>
        <dbReference type="EC" id="3.5.2.6"/>
    </reaction>
</comment>
<dbReference type="NCBIfam" id="NF033103">
    <property type="entry name" value="bla_class_A"/>
    <property type="match status" value="1"/>
</dbReference>
<protein>
    <recommendedName>
        <fullName evidence="3">beta-lactamase</fullName>
        <ecNumber evidence="3">3.5.2.6</ecNumber>
    </recommendedName>
</protein>
<gene>
    <name evidence="6" type="ORF">GGR44_001019</name>
</gene>
<dbReference type="EMBL" id="JACIEB010000002">
    <property type="protein sequence ID" value="MBB3981372.1"/>
    <property type="molecule type" value="Genomic_DNA"/>
</dbReference>
<keyword evidence="6" id="KW-0378">Hydrolase</keyword>
<keyword evidence="7" id="KW-1185">Reference proteome</keyword>
<dbReference type="Pfam" id="PF13354">
    <property type="entry name" value="Beta-lactamase2"/>
    <property type="match status" value="1"/>
</dbReference>
<evidence type="ECO:0000256" key="3">
    <source>
        <dbReference type="ARBA" id="ARBA00012865"/>
    </source>
</evidence>
<evidence type="ECO:0000313" key="7">
    <source>
        <dbReference type="Proteomes" id="UP000552757"/>
    </source>
</evidence>
<organism evidence="6 7">
    <name type="scientific">Sphingobium fontiphilum</name>
    <dbReference type="NCBI Taxonomy" id="944425"/>
    <lineage>
        <taxon>Bacteria</taxon>
        <taxon>Pseudomonadati</taxon>
        <taxon>Pseudomonadota</taxon>
        <taxon>Alphaproteobacteria</taxon>
        <taxon>Sphingomonadales</taxon>
        <taxon>Sphingomonadaceae</taxon>
        <taxon>Sphingobium</taxon>
    </lineage>
</organism>
<comment type="caution">
    <text evidence="6">The sequence shown here is derived from an EMBL/GenBank/DDBJ whole genome shotgun (WGS) entry which is preliminary data.</text>
</comment>